<dbReference type="AlphaFoldDB" id="A0A0F5VB94"/>
<evidence type="ECO:0000256" key="1">
    <source>
        <dbReference type="ARBA" id="ARBA00022679"/>
    </source>
</evidence>
<evidence type="ECO:0000256" key="2">
    <source>
        <dbReference type="ARBA" id="ARBA00023315"/>
    </source>
</evidence>
<dbReference type="OrthoDB" id="9799092at2"/>
<protein>
    <recommendedName>
        <fullName evidence="3">N-acetyltransferase domain-containing protein</fullName>
    </recommendedName>
</protein>
<keyword evidence="1" id="KW-0808">Transferase</keyword>
<dbReference type="Pfam" id="PF00583">
    <property type="entry name" value="Acetyltransf_1"/>
    <property type="match status" value="1"/>
</dbReference>
<dbReference type="STRING" id="265726.KY46_12340"/>
<dbReference type="SUPFAM" id="SSF55729">
    <property type="entry name" value="Acyl-CoA N-acyltransferases (Nat)"/>
    <property type="match status" value="1"/>
</dbReference>
<dbReference type="RefSeq" id="WP_046220950.1">
    <property type="nucleotide sequence ID" value="NZ_JWYV01000010.1"/>
</dbReference>
<dbReference type="PANTHER" id="PTHR43877:SF2">
    <property type="entry name" value="AMINOALKYLPHOSPHONATE N-ACETYLTRANSFERASE-RELATED"/>
    <property type="match status" value="1"/>
</dbReference>
<gene>
    <name evidence="4" type="ORF">KY46_12340</name>
</gene>
<proteinExistence type="predicted"/>
<evidence type="ECO:0000259" key="3">
    <source>
        <dbReference type="PROSITE" id="PS51186"/>
    </source>
</evidence>
<sequence length="156" mass="17609">MAMIIRALTPADIPAYRDIRLESLRLYPDCFGASYEEQRQLPILYFERNIASQSLQHTMLGVFEGEELIGLCGVSERENRTVLLTQMYVKSRCQGAGVGVALINAAKHTAAEKHQARVIELDVYPHNLAAKRRYEQAGFQVTDQTADELIMTLRLP</sequence>
<dbReference type="PANTHER" id="PTHR43877">
    <property type="entry name" value="AMINOALKYLPHOSPHONATE N-ACETYLTRANSFERASE-RELATED-RELATED"/>
    <property type="match status" value="1"/>
</dbReference>
<dbReference type="Gene3D" id="3.40.630.30">
    <property type="match status" value="1"/>
</dbReference>
<dbReference type="InterPro" id="IPR050832">
    <property type="entry name" value="Bact_Acetyltransf"/>
</dbReference>
<dbReference type="GO" id="GO:0016747">
    <property type="term" value="F:acyltransferase activity, transferring groups other than amino-acyl groups"/>
    <property type="evidence" value="ECO:0007669"/>
    <property type="project" value="InterPro"/>
</dbReference>
<evidence type="ECO:0000313" key="4">
    <source>
        <dbReference type="EMBL" id="KKC99445.1"/>
    </source>
</evidence>
<name>A0A0F5VB94_9GAMM</name>
<feature type="domain" description="N-acetyltransferase" evidence="3">
    <location>
        <begin position="3"/>
        <end position="156"/>
    </location>
</feature>
<dbReference type="InterPro" id="IPR016181">
    <property type="entry name" value="Acyl_CoA_acyltransferase"/>
</dbReference>
<reference evidence="4 5" key="1">
    <citation type="submission" date="2014-12" db="EMBL/GenBank/DDBJ databases">
        <title>Mercury Reductase activity and rhizosphere competence traits in the genome of root associated Photobacterium halotolerans MELD1.</title>
        <authorList>
            <person name="Mathew D.C."/>
            <person name="Huang C.-C."/>
        </authorList>
    </citation>
    <scope>NUCLEOTIDE SEQUENCE [LARGE SCALE GENOMIC DNA]</scope>
    <source>
        <strain evidence="4 5">MELD1</strain>
    </source>
</reference>
<evidence type="ECO:0000313" key="5">
    <source>
        <dbReference type="Proteomes" id="UP000033633"/>
    </source>
</evidence>
<accession>A0A0F5VB94</accession>
<dbReference type="Proteomes" id="UP000033633">
    <property type="component" value="Unassembled WGS sequence"/>
</dbReference>
<organism evidence="4 5">
    <name type="scientific">Photobacterium halotolerans</name>
    <dbReference type="NCBI Taxonomy" id="265726"/>
    <lineage>
        <taxon>Bacteria</taxon>
        <taxon>Pseudomonadati</taxon>
        <taxon>Pseudomonadota</taxon>
        <taxon>Gammaproteobacteria</taxon>
        <taxon>Vibrionales</taxon>
        <taxon>Vibrionaceae</taxon>
        <taxon>Photobacterium</taxon>
    </lineage>
</organism>
<keyword evidence="5" id="KW-1185">Reference proteome</keyword>
<dbReference type="EMBL" id="JWYV01000010">
    <property type="protein sequence ID" value="KKC99445.1"/>
    <property type="molecule type" value="Genomic_DNA"/>
</dbReference>
<dbReference type="PROSITE" id="PS51186">
    <property type="entry name" value="GNAT"/>
    <property type="match status" value="1"/>
</dbReference>
<dbReference type="InterPro" id="IPR000182">
    <property type="entry name" value="GNAT_dom"/>
</dbReference>
<dbReference type="PATRIC" id="fig|265726.11.peg.669"/>
<comment type="caution">
    <text evidence="4">The sequence shown here is derived from an EMBL/GenBank/DDBJ whole genome shotgun (WGS) entry which is preliminary data.</text>
</comment>
<keyword evidence="2" id="KW-0012">Acyltransferase</keyword>
<dbReference type="CDD" id="cd04301">
    <property type="entry name" value="NAT_SF"/>
    <property type="match status" value="1"/>
</dbReference>